<dbReference type="GO" id="GO:0000139">
    <property type="term" value="C:Golgi membrane"/>
    <property type="evidence" value="ECO:0007669"/>
    <property type="project" value="UniProtKB-SubCell"/>
</dbReference>
<dbReference type="InterPro" id="IPR029044">
    <property type="entry name" value="Nucleotide-diphossugar_trans"/>
</dbReference>
<evidence type="ECO:0000313" key="8">
    <source>
        <dbReference type="EMBL" id="KZS10080.1"/>
    </source>
</evidence>
<dbReference type="AlphaFoldDB" id="A0A162EF40"/>
<evidence type="ECO:0000256" key="4">
    <source>
        <dbReference type="ARBA" id="ARBA00022679"/>
    </source>
</evidence>
<protein>
    <recommendedName>
        <fullName evidence="7">Alpha 1,4-glycosyltransferase domain-containing protein</fullName>
    </recommendedName>
</protein>
<accession>A0A162EF40</accession>
<comment type="caution">
    <text evidence="8">The sequence shown here is derived from an EMBL/GenBank/DDBJ whole genome shotgun (WGS) entry which is preliminary data.</text>
</comment>
<evidence type="ECO:0000256" key="2">
    <source>
        <dbReference type="ARBA" id="ARBA00009003"/>
    </source>
</evidence>
<evidence type="ECO:0000256" key="5">
    <source>
        <dbReference type="ARBA" id="ARBA00023034"/>
    </source>
</evidence>
<organism evidence="8 9">
    <name type="scientific">Daphnia magna</name>
    <dbReference type="NCBI Taxonomy" id="35525"/>
    <lineage>
        <taxon>Eukaryota</taxon>
        <taxon>Metazoa</taxon>
        <taxon>Ecdysozoa</taxon>
        <taxon>Arthropoda</taxon>
        <taxon>Crustacea</taxon>
        <taxon>Branchiopoda</taxon>
        <taxon>Diplostraca</taxon>
        <taxon>Cladocera</taxon>
        <taxon>Anomopoda</taxon>
        <taxon>Daphniidae</taxon>
        <taxon>Daphnia</taxon>
    </lineage>
</organism>
<dbReference type="InterPro" id="IPR007652">
    <property type="entry name" value="A1-4-GlycosylTfrase_dom"/>
</dbReference>
<evidence type="ECO:0000313" key="9">
    <source>
        <dbReference type="Proteomes" id="UP000076858"/>
    </source>
</evidence>
<evidence type="ECO:0000259" key="7">
    <source>
        <dbReference type="Pfam" id="PF04572"/>
    </source>
</evidence>
<dbReference type="Pfam" id="PF04572">
    <property type="entry name" value="Gb3_synth"/>
    <property type="match status" value="1"/>
</dbReference>
<keyword evidence="3" id="KW-0328">Glycosyltransferase</keyword>
<dbReference type="SUPFAM" id="SSF53448">
    <property type="entry name" value="Nucleotide-diphospho-sugar transferases"/>
    <property type="match status" value="1"/>
</dbReference>
<evidence type="ECO:0000256" key="6">
    <source>
        <dbReference type="ARBA" id="ARBA00023136"/>
    </source>
</evidence>
<dbReference type="InterPro" id="IPR051981">
    <property type="entry name" value="Glycosyltransf_32"/>
</dbReference>
<name>A0A162EF40_9CRUS</name>
<dbReference type="STRING" id="35525.A0A162EF40"/>
<feature type="domain" description="Alpha 1,4-glycosyltransferase" evidence="7">
    <location>
        <begin position="231"/>
        <end position="358"/>
    </location>
</feature>
<keyword evidence="6" id="KW-0472">Membrane</keyword>
<dbReference type="PANTHER" id="PTHR12042:SF21">
    <property type="entry name" value="ALPHA1,4-GALACTOSYLTRANSFERASE 1-RELATED"/>
    <property type="match status" value="1"/>
</dbReference>
<evidence type="ECO:0000256" key="1">
    <source>
        <dbReference type="ARBA" id="ARBA00004323"/>
    </source>
</evidence>
<comment type="subcellular location">
    <subcellularLocation>
        <location evidence="1">Golgi apparatus membrane</location>
        <topology evidence="1">Single-pass type II membrane protein</topology>
    </subcellularLocation>
</comment>
<gene>
    <name evidence="8" type="ORF">APZ42_025551</name>
</gene>
<sequence length="365" mass="42100">MPLRMVYNKTLSRSTRKKLRKILAFAFLLYCLVYCANSFDRSTTGSSRLLPGADNLCPIESSATRWKRNEKAQNIFFLETSGERCLTARQACSIESTARSNPYAMISVHMENSGPTRQANVRNEQSSQRRNCAITNRLFEEWENNVKLVREDLLQHLRDTPLWRLQQQGRLNQSVHPLTHRSDAVRVAMLWKYGGVYLDLDCLVFRPLYCLKNTVGLVDFLPDWVENGVMAFEGGHPFLQFLMKYMVFAFKPEEYISLGPATLTDSIKYFCDRTEFPAEKILTCRNSSIILQSPRAFYAINNRRQNAFYHPEADQSDFEDLRFSYLSHVYDAGNRPSVPDKSLYGLLAREFCPTTYSMALADGEF</sequence>
<dbReference type="Gene3D" id="3.90.550.20">
    <property type="match status" value="1"/>
</dbReference>
<reference evidence="8 9" key="1">
    <citation type="submission" date="2016-03" db="EMBL/GenBank/DDBJ databases">
        <title>EvidentialGene: Evidence-directed Construction of Genes on Genomes.</title>
        <authorList>
            <person name="Gilbert D.G."/>
            <person name="Choi J.-H."/>
            <person name="Mockaitis K."/>
            <person name="Colbourne J."/>
            <person name="Pfrender M."/>
        </authorList>
    </citation>
    <scope>NUCLEOTIDE SEQUENCE [LARGE SCALE GENOMIC DNA]</scope>
    <source>
        <strain evidence="8 9">Xinb3</strain>
        <tissue evidence="8">Complete organism</tissue>
    </source>
</reference>
<dbReference type="PANTHER" id="PTHR12042">
    <property type="entry name" value="LACTOSYLCERAMIDE 4-ALPHA-GALACTOSYLTRANSFERASE ALPHA- 1,4-GALACTOSYLTRANSFERASE"/>
    <property type="match status" value="1"/>
</dbReference>
<evidence type="ECO:0000256" key="3">
    <source>
        <dbReference type="ARBA" id="ARBA00022676"/>
    </source>
</evidence>
<dbReference type="EMBL" id="LRGB01001899">
    <property type="protein sequence ID" value="KZS10080.1"/>
    <property type="molecule type" value="Genomic_DNA"/>
</dbReference>
<dbReference type="GO" id="GO:0006688">
    <property type="term" value="P:glycosphingolipid biosynthetic process"/>
    <property type="evidence" value="ECO:0007669"/>
    <property type="project" value="TreeGrafter"/>
</dbReference>
<keyword evidence="4" id="KW-0808">Transferase</keyword>
<comment type="similarity">
    <text evidence="2">Belongs to the glycosyltransferase 32 family.</text>
</comment>
<dbReference type="Proteomes" id="UP000076858">
    <property type="component" value="Unassembled WGS sequence"/>
</dbReference>
<dbReference type="OrthoDB" id="409543at2759"/>
<proteinExistence type="inferred from homology"/>
<dbReference type="Pfam" id="PF04488">
    <property type="entry name" value="Gly_transf_sug"/>
    <property type="match status" value="1"/>
</dbReference>
<keyword evidence="9" id="KW-1185">Reference proteome</keyword>
<dbReference type="InterPro" id="IPR007577">
    <property type="entry name" value="GlycoTrfase_DXD_sugar-bd_CS"/>
</dbReference>
<keyword evidence="5" id="KW-0333">Golgi apparatus</keyword>
<dbReference type="GO" id="GO:0016758">
    <property type="term" value="F:hexosyltransferase activity"/>
    <property type="evidence" value="ECO:0007669"/>
    <property type="project" value="TreeGrafter"/>
</dbReference>